<sequence length="94" mass="10362">MKHSKMLNPVIAGALALLCALGCKKSSTEVPVAPPAEKPQINAEAEAIRSFIVKKYQLNDGDVGYDKKNGFFSIYHINVVSYDDALTDYEENKK</sequence>
<accession>A0A847RM34</accession>
<dbReference type="RefSeq" id="WP_168873997.1">
    <property type="nucleotide sequence ID" value="NZ_JABAIA010000003.1"/>
</dbReference>
<evidence type="ECO:0000313" key="1">
    <source>
        <dbReference type="EMBL" id="NLR68059.1"/>
    </source>
</evidence>
<dbReference type="EMBL" id="JABAIA010000003">
    <property type="protein sequence ID" value="NLR68059.1"/>
    <property type="molecule type" value="Genomic_DNA"/>
</dbReference>
<organism evidence="1 2">
    <name type="scientific">Chitinophaga varians</name>
    <dbReference type="NCBI Taxonomy" id="2202339"/>
    <lineage>
        <taxon>Bacteria</taxon>
        <taxon>Pseudomonadati</taxon>
        <taxon>Bacteroidota</taxon>
        <taxon>Chitinophagia</taxon>
        <taxon>Chitinophagales</taxon>
        <taxon>Chitinophagaceae</taxon>
        <taxon>Chitinophaga</taxon>
    </lineage>
</organism>
<protein>
    <submittedName>
        <fullName evidence="1">Uncharacterized protein</fullName>
    </submittedName>
</protein>
<dbReference type="Proteomes" id="UP000570474">
    <property type="component" value="Unassembled WGS sequence"/>
</dbReference>
<dbReference type="AlphaFoldDB" id="A0A847RM34"/>
<reference evidence="1 2" key="1">
    <citation type="submission" date="2020-04" db="EMBL/GenBank/DDBJ databases">
        <authorList>
            <person name="Yin C."/>
        </authorList>
    </citation>
    <scope>NUCLEOTIDE SEQUENCE [LARGE SCALE GENOMIC DNA]</scope>
    <source>
        <strain evidence="1 2">Ae27</strain>
    </source>
</reference>
<name>A0A847RM34_9BACT</name>
<proteinExistence type="predicted"/>
<gene>
    <name evidence="1" type="ORF">HGH92_27385</name>
</gene>
<evidence type="ECO:0000313" key="2">
    <source>
        <dbReference type="Proteomes" id="UP000570474"/>
    </source>
</evidence>
<keyword evidence="2" id="KW-1185">Reference proteome</keyword>
<comment type="caution">
    <text evidence="1">The sequence shown here is derived from an EMBL/GenBank/DDBJ whole genome shotgun (WGS) entry which is preliminary data.</text>
</comment>